<gene>
    <name evidence="1" type="ORF">H1R20_g13370</name>
</gene>
<dbReference type="SUPFAM" id="SSF50370">
    <property type="entry name" value="Ricin B-like lectins"/>
    <property type="match status" value="1"/>
</dbReference>
<reference evidence="1" key="1">
    <citation type="submission" date="2022-06" db="EMBL/GenBank/DDBJ databases">
        <title>Genome Sequence of Candolleomyces eurysporus.</title>
        <authorList>
            <person name="Buettner E."/>
        </authorList>
    </citation>
    <scope>NUCLEOTIDE SEQUENCE</scope>
    <source>
        <strain evidence="1">VTCC 930004</strain>
    </source>
</reference>
<comment type="caution">
    <text evidence="1">The sequence shown here is derived from an EMBL/GenBank/DDBJ whole genome shotgun (WGS) entry which is preliminary data.</text>
</comment>
<evidence type="ECO:0000313" key="1">
    <source>
        <dbReference type="EMBL" id="KAJ2923719.1"/>
    </source>
</evidence>
<sequence length="141" mass="15301">MVAGKQVLTNLQYIHRVADLEGGSPNAPLIGFRRHGGGNQTFNFQPDNDTQALISIPLKDRDLWVTSANPSPGDLIRGAEGNGSLYTVHQRPNSIVKLSIKSKDGTTNLFWTLESDVPQTKITLKPENGSANQLWALSPPA</sequence>
<dbReference type="OrthoDB" id="2820732at2759"/>
<evidence type="ECO:0008006" key="3">
    <source>
        <dbReference type="Google" id="ProtNLM"/>
    </source>
</evidence>
<organism evidence="1 2">
    <name type="scientific">Candolleomyces eurysporus</name>
    <dbReference type="NCBI Taxonomy" id="2828524"/>
    <lineage>
        <taxon>Eukaryota</taxon>
        <taxon>Fungi</taxon>
        <taxon>Dikarya</taxon>
        <taxon>Basidiomycota</taxon>
        <taxon>Agaricomycotina</taxon>
        <taxon>Agaricomycetes</taxon>
        <taxon>Agaricomycetidae</taxon>
        <taxon>Agaricales</taxon>
        <taxon>Agaricineae</taxon>
        <taxon>Psathyrellaceae</taxon>
        <taxon>Candolleomyces</taxon>
    </lineage>
</organism>
<name>A0A9W8IXP3_9AGAR</name>
<dbReference type="InterPro" id="IPR035992">
    <property type="entry name" value="Ricin_B-like_lectins"/>
</dbReference>
<evidence type="ECO:0000313" key="2">
    <source>
        <dbReference type="Proteomes" id="UP001140091"/>
    </source>
</evidence>
<dbReference type="AlphaFoldDB" id="A0A9W8IXP3"/>
<protein>
    <recommendedName>
        <fullName evidence="3">Ricin B lectin domain-containing protein</fullName>
    </recommendedName>
</protein>
<feature type="non-terminal residue" evidence="1">
    <location>
        <position position="1"/>
    </location>
</feature>
<proteinExistence type="predicted"/>
<dbReference type="Proteomes" id="UP001140091">
    <property type="component" value="Unassembled WGS sequence"/>
</dbReference>
<dbReference type="Gene3D" id="2.80.10.50">
    <property type="match status" value="1"/>
</dbReference>
<keyword evidence="2" id="KW-1185">Reference proteome</keyword>
<dbReference type="EMBL" id="JANBPK010001289">
    <property type="protein sequence ID" value="KAJ2923719.1"/>
    <property type="molecule type" value="Genomic_DNA"/>
</dbReference>
<accession>A0A9W8IXP3</accession>